<keyword evidence="1" id="KW-0472">Membrane</keyword>
<dbReference type="VEuPathDB" id="VectorBase:GPAI011062"/>
<proteinExistence type="predicted"/>
<organism evidence="2 3">
    <name type="scientific">Glossina pallidipes</name>
    <name type="common">Tsetse fly</name>
    <dbReference type="NCBI Taxonomy" id="7398"/>
    <lineage>
        <taxon>Eukaryota</taxon>
        <taxon>Metazoa</taxon>
        <taxon>Ecdysozoa</taxon>
        <taxon>Arthropoda</taxon>
        <taxon>Hexapoda</taxon>
        <taxon>Insecta</taxon>
        <taxon>Pterygota</taxon>
        <taxon>Neoptera</taxon>
        <taxon>Endopterygota</taxon>
        <taxon>Diptera</taxon>
        <taxon>Brachycera</taxon>
        <taxon>Muscomorpha</taxon>
        <taxon>Hippoboscoidea</taxon>
        <taxon>Glossinidae</taxon>
        <taxon>Glossina</taxon>
    </lineage>
</organism>
<evidence type="ECO:0000313" key="3">
    <source>
        <dbReference type="Proteomes" id="UP000092445"/>
    </source>
</evidence>
<keyword evidence="1" id="KW-1133">Transmembrane helix</keyword>
<name>A0A1A9ZD55_GLOPL</name>
<feature type="transmembrane region" description="Helical" evidence="1">
    <location>
        <begin position="96"/>
        <end position="120"/>
    </location>
</feature>
<feature type="transmembrane region" description="Helical" evidence="1">
    <location>
        <begin position="72"/>
        <end position="90"/>
    </location>
</feature>
<dbReference type="EnsemblMetazoa" id="GPAI011062-RA">
    <property type="protein sequence ID" value="GPAI011062-PA"/>
    <property type="gene ID" value="GPAI011062"/>
</dbReference>
<keyword evidence="3" id="KW-1185">Reference proteome</keyword>
<dbReference type="Proteomes" id="UP000092445">
    <property type="component" value="Unassembled WGS sequence"/>
</dbReference>
<evidence type="ECO:0000256" key="1">
    <source>
        <dbReference type="SAM" id="Phobius"/>
    </source>
</evidence>
<keyword evidence="1" id="KW-0812">Transmembrane</keyword>
<protein>
    <submittedName>
        <fullName evidence="2">Uncharacterized protein</fullName>
    </submittedName>
</protein>
<sequence length="145" mass="16121">MSVVFRSINCSQIGRIAGRAGQRTCEEHRHVTSRDDVVKAGEEVIYFLQESVIVIAFDIIVVFAITVANTVVIDEGTILCFIVTGGNYLIKAGEEVIYFVQEFVIVVALDFVVVFAVAVANTVVFRQQQEDAFFSPTQKLHFISQ</sequence>
<dbReference type="AlphaFoldDB" id="A0A1A9ZD55"/>
<reference evidence="3" key="1">
    <citation type="submission" date="2014-03" db="EMBL/GenBank/DDBJ databases">
        <authorList>
            <person name="Aksoy S."/>
            <person name="Warren W."/>
            <person name="Wilson R.K."/>
        </authorList>
    </citation>
    <scope>NUCLEOTIDE SEQUENCE [LARGE SCALE GENOMIC DNA]</scope>
    <source>
        <strain evidence="3">IAEA</strain>
    </source>
</reference>
<feature type="transmembrane region" description="Helical" evidence="1">
    <location>
        <begin position="44"/>
        <end position="65"/>
    </location>
</feature>
<evidence type="ECO:0000313" key="2">
    <source>
        <dbReference type="EnsemblMetazoa" id="GPAI011062-PA"/>
    </source>
</evidence>
<accession>A0A1A9ZD55</accession>
<reference evidence="2" key="2">
    <citation type="submission" date="2020-05" db="UniProtKB">
        <authorList>
            <consortium name="EnsemblMetazoa"/>
        </authorList>
    </citation>
    <scope>IDENTIFICATION</scope>
    <source>
        <strain evidence="2">IAEA</strain>
    </source>
</reference>